<gene>
    <name evidence="1" type="ORF">EAY46_15620</name>
</gene>
<evidence type="ECO:0000313" key="1">
    <source>
        <dbReference type="EMBL" id="MBF4374498.1"/>
    </source>
</evidence>
<organism evidence="1 2">
    <name type="scientific">Vibrio anguillarum</name>
    <name type="common">Listonella anguillarum</name>
    <dbReference type="NCBI Taxonomy" id="55601"/>
    <lineage>
        <taxon>Bacteria</taxon>
        <taxon>Pseudomonadati</taxon>
        <taxon>Pseudomonadota</taxon>
        <taxon>Gammaproteobacteria</taxon>
        <taxon>Vibrionales</taxon>
        <taxon>Vibrionaceae</taxon>
        <taxon>Vibrio</taxon>
    </lineage>
</organism>
<dbReference type="Proteomes" id="UP000726136">
    <property type="component" value="Unassembled WGS sequence"/>
</dbReference>
<proteinExistence type="predicted"/>
<sequence length="99" mass="11140">MKPHNKTSDIQRTTLKLLSAARSAGVKTVVSHKLNKQVSQILGREVHSNNFNVSCSTLELRGLIRRHKSRGDWHITLSDKGFDLGVEMIEQDYSGVVRL</sequence>
<comment type="caution">
    <text evidence="1">The sequence shown here is derived from an EMBL/GenBank/DDBJ whole genome shotgun (WGS) entry which is preliminary data.</text>
</comment>
<protein>
    <submittedName>
        <fullName evidence="1">Uncharacterized protein</fullName>
    </submittedName>
</protein>
<name>A0ABR9Z7W9_VIBAN</name>
<keyword evidence="2" id="KW-1185">Reference proteome</keyword>
<accession>A0ABR9Z7W9</accession>
<reference evidence="1 2" key="1">
    <citation type="journal article" date="2021" name="PeerJ">
        <title>Analysis of 44 Vibrio anguillarum genomes reveals high genetic diversity.</title>
        <authorList>
            <person name="Hansen M.J."/>
            <person name="Dalsgaard I."/>
        </authorList>
    </citation>
    <scope>NUCLEOTIDE SEQUENCE [LARGE SCALE GENOMIC DNA]</scope>
    <source>
        <strain evidence="1 2">040915-1/1B</strain>
    </source>
</reference>
<evidence type="ECO:0000313" key="2">
    <source>
        <dbReference type="Proteomes" id="UP000726136"/>
    </source>
</evidence>
<dbReference type="EMBL" id="RDPI01000019">
    <property type="protein sequence ID" value="MBF4374498.1"/>
    <property type="molecule type" value="Genomic_DNA"/>
</dbReference>